<dbReference type="EMBL" id="CAJNOK010018667">
    <property type="protein sequence ID" value="CAF1286395.1"/>
    <property type="molecule type" value="Genomic_DNA"/>
</dbReference>
<reference evidence="2" key="1">
    <citation type="submission" date="2021-02" db="EMBL/GenBank/DDBJ databases">
        <authorList>
            <person name="Nowell W R."/>
        </authorList>
    </citation>
    <scope>NUCLEOTIDE SEQUENCE</scope>
</reference>
<accession>A0A815R2W3</accession>
<organism evidence="2 5">
    <name type="scientific">Didymodactylos carnosus</name>
    <dbReference type="NCBI Taxonomy" id="1234261"/>
    <lineage>
        <taxon>Eukaryota</taxon>
        <taxon>Metazoa</taxon>
        <taxon>Spiralia</taxon>
        <taxon>Gnathifera</taxon>
        <taxon>Rotifera</taxon>
        <taxon>Eurotatoria</taxon>
        <taxon>Bdelloidea</taxon>
        <taxon>Philodinida</taxon>
        <taxon>Philodinidae</taxon>
        <taxon>Didymodactylos</taxon>
    </lineage>
</organism>
<dbReference type="AlphaFoldDB" id="A0A815R2W3"/>
<evidence type="ECO:0000313" key="2">
    <source>
        <dbReference type="EMBL" id="CAF1471386.1"/>
    </source>
</evidence>
<evidence type="ECO:0000313" key="3">
    <source>
        <dbReference type="EMBL" id="CAF4091470.1"/>
    </source>
</evidence>
<keyword evidence="5" id="KW-1185">Reference proteome</keyword>
<dbReference type="EMBL" id="CAJOBA010040238">
    <property type="protein sequence ID" value="CAF4091470.1"/>
    <property type="molecule type" value="Genomic_DNA"/>
</dbReference>
<protein>
    <submittedName>
        <fullName evidence="2">Uncharacterized protein</fullName>
    </submittedName>
</protein>
<dbReference type="OrthoDB" id="10010816at2759"/>
<evidence type="ECO:0000313" key="4">
    <source>
        <dbReference type="EMBL" id="CAF4338986.1"/>
    </source>
</evidence>
<sequence length="178" mass="19962">MNSPDTPSSSWTGNWSGSLKTYPLNVTGSGWNVAMEIGPYPTTDGECTIWRTTYSENGTLQALKAYRLCRGRGADDLYIDEDNDVKIKAQWINNALVSAFKYKGVILFTNMRMLGDILEEEMLTVDDKPAIEDAVQSMPALSIHINTMRRVGTGTSGANKSGIRNILFYMFWMRTVIW</sequence>
<dbReference type="EMBL" id="CAJOBC010086032">
    <property type="protein sequence ID" value="CAF4338986.1"/>
    <property type="molecule type" value="Genomic_DNA"/>
</dbReference>
<dbReference type="EMBL" id="CAJNOQ010020564">
    <property type="protein sequence ID" value="CAF1471386.1"/>
    <property type="molecule type" value="Genomic_DNA"/>
</dbReference>
<dbReference type="Proteomes" id="UP000663829">
    <property type="component" value="Unassembled WGS sequence"/>
</dbReference>
<evidence type="ECO:0000313" key="5">
    <source>
        <dbReference type="Proteomes" id="UP000663829"/>
    </source>
</evidence>
<gene>
    <name evidence="2" type="ORF">GPM918_LOCUS35477</name>
    <name evidence="1" type="ORF">OVA965_LOCUS27879</name>
    <name evidence="4" type="ORF">SRO942_LOCUS36195</name>
    <name evidence="3" type="ORF">TMI583_LOCUS28631</name>
</gene>
<name>A0A815R2W3_9BILA</name>
<comment type="caution">
    <text evidence="2">The sequence shown here is derived from an EMBL/GenBank/DDBJ whole genome shotgun (WGS) entry which is preliminary data.</text>
</comment>
<proteinExistence type="predicted"/>
<dbReference type="Proteomes" id="UP000677228">
    <property type="component" value="Unassembled WGS sequence"/>
</dbReference>
<evidence type="ECO:0000313" key="1">
    <source>
        <dbReference type="EMBL" id="CAF1286395.1"/>
    </source>
</evidence>
<dbReference type="Proteomes" id="UP000681722">
    <property type="component" value="Unassembled WGS sequence"/>
</dbReference>
<dbReference type="Proteomes" id="UP000682733">
    <property type="component" value="Unassembled WGS sequence"/>
</dbReference>